<accession>A0ABN9QHU5</accession>
<name>A0ABN9QHU5_9DINO</name>
<evidence type="ECO:0000313" key="3">
    <source>
        <dbReference type="Proteomes" id="UP001189429"/>
    </source>
</evidence>
<dbReference type="SUPFAM" id="SSF57938">
    <property type="entry name" value="DnaJ/Hsp40 cysteine-rich domain"/>
    <property type="match status" value="1"/>
</dbReference>
<comment type="caution">
    <text evidence="2">The sequence shown here is derived from an EMBL/GenBank/DDBJ whole genome shotgun (WGS) entry which is preliminary data.</text>
</comment>
<evidence type="ECO:0000313" key="2">
    <source>
        <dbReference type="EMBL" id="CAK0804720.1"/>
    </source>
</evidence>
<dbReference type="EMBL" id="CAUYUJ010003303">
    <property type="protein sequence ID" value="CAK0804720.1"/>
    <property type="molecule type" value="Genomic_DNA"/>
</dbReference>
<feature type="region of interest" description="Disordered" evidence="1">
    <location>
        <begin position="177"/>
        <end position="213"/>
    </location>
</feature>
<feature type="non-terminal residue" evidence="2">
    <location>
        <position position="1"/>
    </location>
</feature>
<sequence length="213" mass="22018">PGLRRPFTGRCWNALGRAPGKAEEGPGAAAPEADGGGARRSGASRGSLREQASAGPECAFCDGLGRRGCEACGGHGSLVCRACDGMPPLPCPACGGSGALHTASRPSRARAGARAAASPWAPWAGGAARRAGGCRRRARRVLRRPGAPVRGLLRRGLDAVHPLRAGEGLPLAARRYRVGETMPSPPRRRRCPPRRAAAARELRLPGGRRPRGG</sequence>
<protein>
    <submittedName>
        <fullName evidence="2">Uncharacterized protein</fullName>
    </submittedName>
</protein>
<proteinExistence type="predicted"/>
<keyword evidence="3" id="KW-1185">Reference proteome</keyword>
<gene>
    <name evidence="2" type="ORF">PCOR1329_LOCUS11431</name>
</gene>
<dbReference type="InterPro" id="IPR036410">
    <property type="entry name" value="HSP_DnaJ_Cys-rich_dom_sf"/>
</dbReference>
<evidence type="ECO:0000256" key="1">
    <source>
        <dbReference type="SAM" id="MobiDB-lite"/>
    </source>
</evidence>
<dbReference type="Proteomes" id="UP001189429">
    <property type="component" value="Unassembled WGS sequence"/>
</dbReference>
<feature type="region of interest" description="Disordered" evidence="1">
    <location>
        <begin position="1"/>
        <end position="49"/>
    </location>
</feature>
<reference evidence="2" key="1">
    <citation type="submission" date="2023-10" db="EMBL/GenBank/DDBJ databases">
        <authorList>
            <person name="Chen Y."/>
            <person name="Shah S."/>
            <person name="Dougan E. K."/>
            <person name="Thang M."/>
            <person name="Chan C."/>
        </authorList>
    </citation>
    <scope>NUCLEOTIDE SEQUENCE [LARGE SCALE GENOMIC DNA]</scope>
</reference>
<organism evidence="2 3">
    <name type="scientific">Prorocentrum cordatum</name>
    <dbReference type="NCBI Taxonomy" id="2364126"/>
    <lineage>
        <taxon>Eukaryota</taxon>
        <taxon>Sar</taxon>
        <taxon>Alveolata</taxon>
        <taxon>Dinophyceae</taxon>
        <taxon>Prorocentrales</taxon>
        <taxon>Prorocentraceae</taxon>
        <taxon>Prorocentrum</taxon>
    </lineage>
</organism>